<dbReference type="Proteomes" id="UP001212411">
    <property type="component" value="Chromosome 1"/>
</dbReference>
<protein>
    <submittedName>
        <fullName evidence="2">Schizosaccharomyces specific protein</fullName>
    </submittedName>
</protein>
<gene>
    <name evidence="2" type="ORF">SOMG_00848</name>
</gene>
<keyword evidence="1" id="KW-1133">Transmembrane helix</keyword>
<feature type="transmembrane region" description="Helical" evidence="1">
    <location>
        <begin position="12"/>
        <end position="31"/>
    </location>
</feature>
<accession>A0AAE9W799</accession>
<keyword evidence="1" id="KW-0812">Transmembrane</keyword>
<dbReference type="EMBL" id="CP115611">
    <property type="protein sequence ID" value="WBW70750.1"/>
    <property type="molecule type" value="Genomic_DNA"/>
</dbReference>
<dbReference type="GeneID" id="80874330"/>
<dbReference type="RefSeq" id="XP_056034993.1">
    <property type="nucleotide sequence ID" value="XM_056179641.1"/>
</dbReference>
<proteinExistence type="predicted"/>
<organism evidence="2 3">
    <name type="scientific">Schizosaccharomyces osmophilus</name>
    <dbReference type="NCBI Taxonomy" id="2545709"/>
    <lineage>
        <taxon>Eukaryota</taxon>
        <taxon>Fungi</taxon>
        <taxon>Dikarya</taxon>
        <taxon>Ascomycota</taxon>
        <taxon>Taphrinomycotina</taxon>
        <taxon>Schizosaccharomycetes</taxon>
        <taxon>Schizosaccharomycetales</taxon>
        <taxon>Schizosaccharomycetaceae</taxon>
        <taxon>Schizosaccharomyces</taxon>
    </lineage>
</organism>
<reference evidence="2 3" key="1">
    <citation type="journal article" date="2023" name="G3 (Bethesda)">
        <title>A high-quality reference genome for the fission yeast Schizosaccharomyces osmophilus.</title>
        <authorList>
            <person name="Jia G.S."/>
            <person name="Zhang W.C."/>
            <person name="Liang Y."/>
            <person name="Liu X.H."/>
            <person name="Rhind N."/>
            <person name="Pidoux A."/>
            <person name="Brysch-Herzberg M."/>
            <person name="Du L.L."/>
        </authorList>
    </citation>
    <scope>NUCLEOTIDE SEQUENCE [LARGE SCALE GENOMIC DNA]</scope>
    <source>
        <strain evidence="2 3">CBS 15793</strain>
    </source>
</reference>
<name>A0AAE9W799_9SCHI</name>
<evidence type="ECO:0000256" key="1">
    <source>
        <dbReference type="SAM" id="Phobius"/>
    </source>
</evidence>
<keyword evidence="3" id="KW-1185">Reference proteome</keyword>
<dbReference type="AlphaFoldDB" id="A0AAE9W799"/>
<sequence length="54" mass="6437">MAITFKQQMFSIFGIFIVGGPVSFILLKNHLYEKRRAYFKLQREREAQNKKEAN</sequence>
<evidence type="ECO:0000313" key="3">
    <source>
        <dbReference type="Proteomes" id="UP001212411"/>
    </source>
</evidence>
<dbReference type="KEGG" id="som:SOMG_00848"/>
<evidence type="ECO:0000313" key="2">
    <source>
        <dbReference type="EMBL" id="WBW70750.1"/>
    </source>
</evidence>
<keyword evidence="1" id="KW-0472">Membrane</keyword>